<dbReference type="AlphaFoldDB" id="A0A7W6LD42"/>
<gene>
    <name evidence="4" type="ORF">GGQ72_000674</name>
</gene>
<keyword evidence="2" id="KW-0574">Periplasm</keyword>
<feature type="signal peptide" evidence="3">
    <location>
        <begin position="1"/>
        <end position="24"/>
    </location>
</feature>
<dbReference type="Pfam" id="PF13416">
    <property type="entry name" value="SBP_bac_8"/>
    <property type="match status" value="1"/>
</dbReference>
<dbReference type="GO" id="GO:0030288">
    <property type="term" value="C:outer membrane-bounded periplasmic space"/>
    <property type="evidence" value="ECO:0007669"/>
    <property type="project" value="TreeGrafter"/>
</dbReference>
<keyword evidence="5" id="KW-1185">Reference proteome</keyword>
<accession>A0A7W6LD42</accession>
<reference evidence="4 5" key="1">
    <citation type="submission" date="2020-08" db="EMBL/GenBank/DDBJ databases">
        <title>Genomic Encyclopedia of Type Strains, Phase IV (KMG-IV): sequencing the most valuable type-strain genomes for metagenomic binning, comparative biology and taxonomic classification.</title>
        <authorList>
            <person name="Goeker M."/>
        </authorList>
    </citation>
    <scope>NUCLEOTIDE SEQUENCE [LARGE SCALE GENOMIC DNA]</scope>
    <source>
        <strain evidence="4 5">DSM 29514</strain>
    </source>
</reference>
<dbReference type="InterPro" id="IPR006059">
    <property type="entry name" value="SBP"/>
</dbReference>
<evidence type="ECO:0000256" key="2">
    <source>
        <dbReference type="ARBA" id="ARBA00022764"/>
    </source>
</evidence>
<comment type="caution">
    <text evidence="4">The sequence shown here is derived from an EMBL/GenBank/DDBJ whole genome shotgun (WGS) entry which is preliminary data.</text>
</comment>
<protein>
    <submittedName>
        <fullName evidence="4">Iron(III) transport system substrate-binding protein</fullName>
    </submittedName>
</protein>
<feature type="chain" id="PRO_5030635782" evidence="3">
    <location>
        <begin position="25"/>
        <end position="360"/>
    </location>
</feature>
<dbReference type="Gene3D" id="3.40.190.10">
    <property type="entry name" value="Periplasmic binding protein-like II"/>
    <property type="match status" value="2"/>
</dbReference>
<evidence type="ECO:0000313" key="4">
    <source>
        <dbReference type="EMBL" id="MBB4142175.1"/>
    </source>
</evidence>
<keyword evidence="1 3" id="KW-0732">Signal</keyword>
<proteinExistence type="predicted"/>
<organism evidence="4 5">
    <name type="scientific">Rhizobium rhizoryzae</name>
    <dbReference type="NCBI Taxonomy" id="451876"/>
    <lineage>
        <taxon>Bacteria</taxon>
        <taxon>Pseudomonadati</taxon>
        <taxon>Pseudomonadota</taxon>
        <taxon>Alphaproteobacteria</taxon>
        <taxon>Hyphomicrobiales</taxon>
        <taxon>Rhizobiaceae</taxon>
        <taxon>Rhizobium/Agrobacterium group</taxon>
        <taxon>Rhizobium</taxon>
    </lineage>
</organism>
<evidence type="ECO:0000313" key="5">
    <source>
        <dbReference type="Proteomes" id="UP000519897"/>
    </source>
</evidence>
<name>A0A7W6LD42_9HYPH</name>
<dbReference type="EMBL" id="JACIEC010000001">
    <property type="protein sequence ID" value="MBB4142175.1"/>
    <property type="molecule type" value="Genomic_DNA"/>
</dbReference>
<dbReference type="SUPFAM" id="SSF53850">
    <property type="entry name" value="Periplasmic binding protein-like II"/>
    <property type="match status" value="1"/>
</dbReference>
<dbReference type="PANTHER" id="PTHR30006">
    <property type="entry name" value="THIAMINE-BINDING PERIPLASMIC PROTEIN-RELATED"/>
    <property type="match status" value="1"/>
</dbReference>
<evidence type="ECO:0000256" key="3">
    <source>
        <dbReference type="SAM" id="SignalP"/>
    </source>
</evidence>
<dbReference type="Proteomes" id="UP000519897">
    <property type="component" value="Unassembled WGS sequence"/>
</dbReference>
<dbReference type="PANTHER" id="PTHR30006:SF25">
    <property type="entry name" value="PHOSPHOGLYCERATE TRANSPORT REGULATORY PROTEIN PGTC"/>
    <property type="match status" value="1"/>
</dbReference>
<evidence type="ECO:0000256" key="1">
    <source>
        <dbReference type="ARBA" id="ARBA00022729"/>
    </source>
</evidence>
<sequence length="360" mass="39958">MASMKASRLAMFIALFFSASVVHAEVTLFPAISGRTNAPELVVYSSLDEPLAKPMIVKFQQANPDIAVRYEDMLTGVIYDRIVQETDAGRKTADFAFSSAMDLQVKLANDGYAQASHLPMSLRWPNWANWRDTAYALTFEPAVFVYHKPSFKDLTVPSTRAEFIQFLQSQGDAVHGRIATYDIERSGVGFLFMSRDQEQFDDIWSVVKAMGAAGVKLYSTSQAILERVADGRFVLGYNILGSYAADWAARHPDVGIVLPKDYTVVMSRIGLVPQAAATPELGRKFLDFFMSREGQTILTQELQIPAVNPDVAVGNTATTMREMLGGQLKPVPVSPGLMVYLDQVKRSRLIAKWNDVLRLQ</sequence>